<dbReference type="Proteomes" id="UP000184191">
    <property type="component" value="Unassembled WGS sequence"/>
</dbReference>
<dbReference type="EMBL" id="FRBN01000002">
    <property type="protein sequence ID" value="SHK91799.1"/>
    <property type="molecule type" value="Genomic_DNA"/>
</dbReference>
<dbReference type="AlphaFoldDB" id="A0A1M6WDR2"/>
<dbReference type="RefSeq" id="WP_073195112.1">
    <property type="nucleotide sequence ID" value="NZ_FRBN01000002.1"/>
</dbReference>
<evidence type="ECO:0000256" key="1">
    <source>
        <dbReference type="SAM" id="MobiDB-lite"/>
    </source>
</evidence>
<dbReference type="InterPro" id="IPR009562">
    <property type="entry name" value="DUF1178"/>
</dbReference>
<evidence type="ECO:0008006" key="4">
    <source>
        <dbReference type="Google" id="ProtNLM"/>
    </source>
</evidence>
<sequence length="149" mass="16303">MIQFSLKCAGDHRFDSWFQSAEAFEKLRARSMVTCAVCGSDEVEKALMAPRVRSSRKDAPDGAPPQAEGGALSKPASPAEQAMAELRRKIEENSEYVGGNFAREARDMHDGVTPERAIYGEARPEEARKLVEEGVPVAPLPFIPGRKSN</sequence>
<organism evidence="2 3">
    <name type="scientific">Roseovarius marisflavi</name>
    <dbReference type="NCBI Taxonomy" id="1054996"/>
    <lineage>
        <taxon>Bacteria</taxon>
        <taxon>Pseudomonadati</taxon>
        <taxon>Pseudomonadota</taxon>
        <taxon>Alphaproteobacteria</taxon>
        <taxon>Rhodobacterales</taxon>
        <taxon>Roseobacteraceae</taxon>
        <taxon>Roseovarius</taxon>
    </lineage>
</organism>
<evidence type="ECO:0000313" key="2">
    <source>
        <dbReference type="EMBL" id="SHK91799.1"/>
    </source>
</evidence>
<dbReference type="OrthoDB" id="9799894at2"/>
<accession>A0A1M6WDR2</accession>
<dbReference type="Pfam" id="PF06676">
    <property type="entry name" value="DUF1178"/>
    <property type="match status" value="1"/>
</dbReference>
<feature type="compositionally biased region" description="Basic and acidic residues" evidence="1">
    <location>
        <begin position="103"/>
        <end position="113"/>
    </location>
</feature>
<evidence type="ECO:0000313" key="3">
    <source>
        <dbReference type="Proteomes" id="UP000184191"/>
    </source>
</evidence>
<keyword evidence="3" id="KW-1185">Reference proteome</keyword>
<name>A0A1M6WDR2_9RHOB</name>
<feature type="region of interest" description="Disordered" evidence="1">
    <location>
        <begin position="49"/>
        <end position="86"/>
    </location>
</feature>
<dbReference type="STRING" id="1054996.SAMN05444414_102266"/>
<protein>
    <recommendedName>
        <fullName evidence="4">DUF1178 family protein</fullName>
    </recommendedName>
</protein>
<dbReference type="PIRSF" id="PIRSF032131">
    <property type="entry name" value="UCP032131"/>
    <property type="match status" value="1"/>
</dbReference>
<feature type="region of interest" description="Disordered" evidence="1">
    <location>
        <begin position="101"/>
        <end position="120"/>
    </location>
</feature>
<reference evidence="3" key="1">
    <citation type="submission" date="2016-11" db="EMBL/GenBank/DDBJ databases">
        <authorList>
            <person name="Varghese N."/>
            <person name="Submissions S."/>
        </authorList>
    </citation>
    <scope>NUCLEOTIDE SEQUENCE [LARGE SCALE GENOMIC DNA]</scope>
    <source>
        <strain evidence="3">DSM 29327</strain>
    </source>
</reference>
<proteinExistence type="predicted"/>
<gene>
    <name evidence="2" type="ORF">SAMN05444414_102266</name>
</gene>